<accession>M0M0V6</accession>
<keyword evidence="3" id="KW-1185">Reference proteome</keyword>
<dbReference type="eggNOG" id="arCOG04657">
    <property type="taxonomic scope" value="Archaea"/>
</dbReference>
<evidence type="ECO:0000313" key="2">
    <source>
        <dbReference type="EMBL" id="EMA39321.1"/>
    </source>
</evidence>
<name>M0M0V6_9EURY</name>
<evidence type="ECO:0000313" key="3">
    <source>
        <dbReference type="Proteomes" id="UP000011566"/>
    </source>
</evidence>
<protein>
    <recommendedName>
        <fullName evidence="1">DUF7838 domain-containing protein</fullName>
    </recommendedName>
</protein>
<gene>
    <name evidence="2" type="ORF">C447_06613</name>
</gene>
<feature type="domain" description="DUF7838" evidence="1">
    <location>
        <begin position="1"/>
        <end position="53"/>
    </location>
</feature>
<dbReference type="Pfam" id="PF25208">
    <property type="entry name" value="DUF7838"/>
    <property type="match status" value="1"/>
</dbReference>
<dbReference type="EMBL" id="AOMB01000019">
    <property type="protein sequence ID" value="EMA39321.1"/>
    <property type="molecule type" value="Genomic_DNA"/>
</dbReference>
<sequence>MSLEREHDCPDCGERRQFYRAASTTLHLGEKVKWRCPDCGYAFVTIGDEITSAPDPA</sequence>
<reference evidence="2 3" key="1">
    <citation type="journal article" date="2014" name="PLoS Genet.">
        <title>Phylogenetically driven sequencing of extremely halophilic archaea reveals strategies for static and dynamic osmo-response.</title>
        <authorList>
            <person name="Becker E.A."/>
            <person name="Seitzer P.M."/>
            <person name="Tritt A."/>
            <person name="Larsen D."/>
            <person name="Krusor M."/>
            <person name="Yao A.I."/>
            <person name="Wu D."/>
            <person name="Madern D."/>
            <person name="Eisen J.A."/>
            <person name="Darling A.E."/>
            <person name="Facciotti M.T."/>
        </authorList>
    </citation>
    <scope>NUCLEOTIDE SEQUENCE [LARGE SCALE GENOMIC DNA]</scope>
    <source>
        <strain evidence="2 3">100A6</strain>
    </source>
</reference>
<comment type="caution">
    <text evidence="2">The sequence shown here is derived from an EMBL/GenBank/DDBJ whole genome shotgun (WGS) entry which is preliminary data.</text>
</comment>
<evidence type="ECO:0000259" key="1">
    <source>
        <dbReference type="Pfam" id="PF25208"/>
    </source>
</evidence>
<dbReference type="OrthoDB" id="280204at2157"/>
<dbReference type="AlphaFoldDB" id="M0M0V6"/>
<dbReference type="PATRIC" id="fig|1132509.6.peg.1499"/>
<proteinExistence type="predicted"/>
<dbReference type="InterPro" id="IPR057160">
    <property type="entry name" value="DUF7838"/>
</dbReference>
<dbReference type="Proteomes" id="UP000011566">
    <property type="component" value="Unassembled WGS sequence"/>
</dbReference>
<organism evidence="2 3">
    <name type="scientific">Halococcus hamelinensis 100A6</name>
    <dbReference type="NCBI Taxonomy" id="1132509"/>
    <lineage>
        <taxon>Archaea</taxon>
        <taxon>Methanobacteriati</taxon>
        <taxon>Methanobacteriota</taxon>
        <taxon>Stenosarchaea group</taxon>
        <taxon>Halobacteria</taxon>
        <taxon>Halobacteriales</taxon>
        <taxon>Halococcaceae</taxon>
        <taxon>Halococcus</taxon>
    </lineage>
</organism>
<dbReference type="RefSeq" id="WP_007692100.1">
    <property type="nucleotide sequence ID" value="NZ_AJRK01000452.1"/>
</dbReference>